<dbReference type="Gene3D" id="1.10.8.10">
    <property type="entry name" value="DNA helicase RuvA subunit, C-terminal domain"/>
    <property type="match status" value="1"/>
</dbReference>
<keyword evidence="3 4" id="KW-0175">Coiled coil</keyword>
<dbReference type="GO" id="GO:0005737">
    <property type="term" value="C:cytoplasm"/>
    <property type="evidence" value="ECO:0007669"/>
    <property type="project" value="UniProtKB-SubCell"/>
</dbReference>
<dbReference type="SMR" id="Q29EQ1"/>
<dbReference type="Gene3D" id="3.10.20.90">
    <property type="entry name" value="Phosphatidylinositol 3-kinase Catalytic Subunit, Chain A, domain 1"/>
    <property type="match status" value="1"/>
</dbReference>
<evidence type="ECO:0000256" key="3">
    <source>
        <dbReference type="ARBA" id="ARBA00023054"/>
    </source>
</evidence>
<dbReference type="SMART" id="SM00165">
    <property type="entry name" value="UBA"/>
    <property type="match status" value="1"/>
</dbReference>
<dbReference type="eggNOG" id="KOG2689">
    <property type="taxonomic scope" value="Eukaryota"/>
</dbReference>
<dbReference type="GO" id="GO:0032435">
    <property type="term" value="P:negative regulation of proteasomal ubiquitin-dependent protein catabolic process"/>
    <property type="evidence" value="ECO:0007669"/>
    <property type="project" value="TreeGrafter"/>
</dbReference>
<dbReference type="PANTHER" id="PTHR46340:SF1">
    <property type="entry name" value="UBX DOMAIN-CONTAINING PROTEIN 1"/>
    <property type="match status" value="1"/>
</dbReference>
<proteinExistence type="predicted"/>
<dbReference type="InterPro" id="IPR041923">
    <property type="entry name" value="UBA_UBXN1"/>
</dbReference>
<dbReference type="InterPro" id="IPR009060">
    <property type="entry name" value="UBA-like_sf"/>
</dbReference>
<reference evidence="7" key="1">
    <citation type="submission" date="2025-08" db="UniProtKB">
        <authorList>
            <consortium name="RefSeq"/>
        </authorList>
    </citation>
    <scope>IDENTIFICATION</scope>
    <source>
        <strain evidence="7">MV-25-SWS-2005</strain>
        <tissue evidence="7">Whole body</tissue>
    </source>
</reference>
<dbReference type="KEGG" id="dpo:4812320"/>
<feature type="region of interest" description="Disordered" evidence="5">
    <location>
        <begin position="118"/>
        <end position="137"/>
    </location>
</feature>
<evidence type="ECO:0000256" key="1">
    <source>
        <dbReference type="ARBA" id="ARBA00004496"/>
    </source>
</evidence>
<evidence type="ECO:0000256" key="4">
    <source>
        <dbReference type="SAM" id="Coils"/>
    </source>
</evidence>
<accession>A0A6I8UAT6</accession>
<evidence type="ECO:0000256" key="2">
    <source>
        <dbReference type="ARBA" id="ARBA00022490"/>
    </source>
</evidence>
<evidence type="ECO:0000313" key="6">
    <source>
        <dbReference type="Proteomes" id="UP000001819"/>
    </source>
</evidence>
<feature type="compositionally biased region" description="Gly residues" evidence="5">
    <location>
        <begin position="76"/>
        <end position="87"/>
    </location>
</feature>
<dbReference type="PROSITE" id="PS50033">
    <property type="entry name" value="UBX"/>
    <property type="match status" value="1"/>
</dbReference>
<feature type="region of interest" description="Disordered" evidence="5">
    <location>
        <begin position="48"/>
        <end position="96"/>
    </location>
</feature>
<dbReference type="Bgee" id="FBgn0080890">
    <property type="expression patterns" value="Expressed in female reproductive system and 3 other cell types or tissues"/>
</dbReference>
<evidence type="ECO:0000313" key="7">
    <source>
        <dbReference type="RefSeq" id="XP_001352512.1"/>
    </source>
</evidence>
<dbReference type="PROSITE" id="PS50030">
    <property type="entry name" value="UBA"/>
    <property type="match status" value="1"/>
</dbReference>
<feature type="coiled-coil region" evidence="4">
    <location>
        <begin position="137"/>
        <end position="164"/>
    </location>
</feature>
<dbReference type="RefSeq" id="XP_001352512.1">
    <property type="nucleotide sequence ID" value="XM_001352476.4"/>
</dbReference>
<dbReference type="STRING" id="46245.Q29EQ1"/>
<dbReference type="FunCoup" id="Q29EQ1">
    <property type="interactions" value="2134"/>
</dbReference>
<dbReference type="InParanoid" id="Q29EQ1"/>
<gene>
    <name evidence="7" type="primary">LOC4812320</name>
</gene>
<dbReference type="CDD" id="cd01772">
    <property type="entry name" value="UBX_UBXN1"/>
    <property type="match status" value="1"/>
</dbReference>
<dbReference type="Pfam" id="PF22562">
    <property type="entry name" value="UBA_7"/>
    <property type="match status" value="1"/>
</dbReference>
<dbReference type="OMA" id="AQHFPRK"/>
<keyword evidence="6" id="KW-1185">Reference proteome</keyword>
<dbReference type="Proteomes" id="UP000001819">
    <property type="component" value="Chromosome X"/>
</dbReference>
<feature type="compositionally biased region" description="Low complexity" evidence="5">
    <location>
        <begin position="237"/>
        <end position="254"/>
    </location>
</feature>
<dbReference type="AlphaFoldDB" id="Q29EQ1"/>
<keyword evidence="2" id="KW-0963">Cytoplasm</keyword>
<dbReference type="FunFam" id="1.10.8.10:FF:000044">
    <property type="entry name" value="UBX domain-containing protein 1"/>
    <property type="match status" value="1"/>
</dbReference>
<protein>
    <submittedName>
        <fullName evidence="7">UBX domain-containing protein 1</fullName>
    </submittedName>
</protein>
<sequence length="339" mass="37449">MSDVQTLVDMGFPRERVEYALQVTGSKGVEPAMEWLLAHIDEEIPSAGLREAAGAEAAVAPSASGDESAPAPSSSSGGGGAEGGTGEKSGESTVAKSLKCDDCGKVLKDHSEVEYHAAKTGHSNFSESTEEKKPLTEEEKRLQLAVIEEKLKQKRIEREEREKVDALERERNRIRSGKDMTEAKRRMEEIEMKKIVDQRKREKEEEKVARDRVRAQIEADKAARKARENKETPNKEPAPSVSSTTVSSPTGVKSPPRDYTETRIQVRLQDGSTLTETFNVKEQLSAVRVFIQVKTGIETPFSLMTTFPRKLYAEEDYEKPLEVLGLVPSAVITMTKTAA</sequence>
<dbReference type="InterPro" id="IPR057766">
    <property type="entry name" value="Znf-C2H2_OTU1-like_C"/>
</dbReference>
<feature type="region of interest" description="Disordered" evidence="5">
    <location>
        <begin position="175"/>
        <end position="262"/>
    </location>
</feature>
<dbReference type="HOGENOM" id="CLU_047594_1_0_1"/>
<dbReference type="InterPro" id="IPR029071">
    <property type="entry name" value="Ubiquitin-like_domsf"/>
</dbReference>
<dbReference type="GO" id="GO:0036435">
    <property type="term" value="F:K48-linked polyubiquitin modification-dependent protein binding"/>
    <property type="evidence" value="ECO:0007669"/>
    <property type="project" value="TreeGrafter"/>
</dbReference>
<dbReference type="GO" id="GO:0031397">
    <property type="term" value="P:negative regulation of protein ubiquitination"/>
    <property type="evidence" value="ECO:0007669"/>
    <property type="project" value="TreeGrafter"/>
</dbReference>
<dbReference type="SUPFAM" id="SSF54236">
    <property type="entry name" value="Ubiquitin-like"/>
    <property type="match status" value="1"/>
</dbReference>
<dbReference type="InterPro" id="IPR001012">
    <property type="entry name" value="UBX_dom"/>
</dbReference>
<dbReference type="PANTHER" id="PTHR46340">
    <property type="entry name" value="UBX DOMAIN-CONTAINING PROTEIN 1"/>
    <property type="match status" value="1"/>
</dbReference>
<organism evidence="6 7">
    <name type="scientific">Drosophila pseudoobscura pseudoobscura</name>
    <name type="common">Fruit fly</name>
    <dbReference type="NCBI Taxonomy" id="46245"/>
    <lineage>
        <taxon>Eukaryota</taxon>
        <taxon>Metazoa</taxon>
        <taxon>Ecdysozoa</taxon>
        <taxon>Arthropoda</taxon>
        <taxon>Hexapoda</taxon>
        <taxon>Insecta</taxon>
        <taxon>Pterygota</taxon>
        <taxon>Neoptera</taxon>
        <taxon>Endopterygota</taxon>
        <taxon>Diptera</taxon>
        <taxon>Brachycera</taxon>
        <taxon>Muscomorpha</taxon>
        <taxon>Ephydroidea</taxon>
        <taxon>Drosophilidae</taxon>
        <taxon>Drosophila</taxon>
        <taxon>Sophophora</taxon>
    </lineage>
</organism>
<dbReference type="GO" id="GO:0005634">
    <property type="term" value="C:nucleus"/>
    <property type="evidence" value="ECO:0007669"/>
    <property type="project" value="TreeGrafter"/>
</dbReference>
<dbReference type="FunFam" id="3.10.20.90:FF:000134">
    <property type="entry name" value="UBX domain-containing protein 1"/>
    <property type="match status" value="1"/>
</dbReference>
<dbReference type="GO" id="GO:1903094">
    <property type="term" value="P:negative regulation of protein K48-linked deubiquitination"/>
    <property type="evidence" value="ECO:0007669"/>
    <property type="project" value="TreeGrafter"/>
</dbReference>
<dbReference type="InterPro" id="IPR015940">
    <property type="entry name" value="UBA"/>
</dbReference>
<dbReference type="CDD" id="cd14302">
    <property type="entry name" value="UBA_UBXN1"/>
    <property type="match status" value="1"/>
</dbReference>
<dbReference type="InterPro" id="IPR013087">
    <property type="entry name" value="Znf_C2H2_type"/>
</dbReference>
<comment type="subcellular location">
    <subcellularLocation>
        <location evidence="1">Cytoplasm</location>
    </subcellularLocation>
</comment>
<dbReference type="Pfam" id="PF00789">
    <property type="entry name" value="UBX"/>
    <property type="match status" value="1"/>
</dbReference>
<dbReference type="GeneID" id="4812320"/>
<accession>Q29EQ1</accession>
<dbReference type="PROSITE" id="PS00028">
    <property type="entry name" value="ZINC_FINGER_C2H2_1"/>
    <property type="match status" value="1"/>
</dbReference>
<name>Q29EQ1_DROPS</name>
<dbReference type="SUPFAM" id="SSF46934">
    <property type="entry name" value="UBA-like"/>
    <property type="match status" value="1"/>
</dbReference>
<feature type="compositionally biased region" description="Low complexity" evidence="5">
    <location>
        <begin position="48"/>
        <end position="75"/>
    </location>
</feature>
<evidence type="ECO:0000256" key="5">
    <source>
        <dbReference type="SAM" id="MobiDB-lite"/>
    </source>
</evidence>
<dbReference type="Pfam" id="PF24560">
    <property type="entry name" value="zf-C2H2_OTU1_C"/>
    <property type="match status" value="1"/>
</dbReference>
<feature type="compositionally biased region" description="Basic and acidic residues" evidence="5">
    <location>
        <begin position="175"/>
        <end position="234"/>
    </location>
</feature>
<dbReference type="SMART" id="SM00166">
    <property type="entry name" value="UBX"/>
    <property type="match status" value="1"/>
</dbReference>